<reference evidence="2 3" key="1">
    <citation type="submission" date="2013-11" db="EMBL/GenBank/DDBJ databases">
        <title>The Genome Sequence of Phytophthora parasitica P10297.</title>
        <authorList>
            <consortium name="The Broad Institute Genomics Platform"/>
            <person name="Russ C."/>
            <person name="Tyler B."/>
            <person name="Panabieres F."/>
            <person name="Shan W."/>
            <person name="Tripathy S."/>
            <person name="Grunwald N."/>
            <person name="Machado M."/>
            <person name="Johnson C.S."/>
            <person name="Walker B."/>
            <person name="Young S.K."/>
            <person name="Zeng Q."/>
            <person name="Gargeya S."/>
            <person name="Fitzgerald M."/>
            <person name="Haas B."/>
            <person name="Abouelleil A."/>
            <person name="Allen A.W."/>
            <person name="Alvarado L."/>
            <person name="Arachchi H.M."/>
            <person name="Berlin A.M."/>
            <person name="Chapman S.B."/>
            <person name="Gainer-Dewar J."/>
            <person name="Goldberg J."/>
            <person name="Griggs A."/>
            <person name="Gujja S."/>
            <person name="Hansen M."/>
            <person name="Howarth C."/>
            <person name="Imamovic A."/>
            <person name="Ireland A."/>
            <person name="Larimer J."/>
            <person name="McCowan C."/>
            <person name="Murphy C."/>
            <person name="Pearson M."/>
            <person name="Poon T.W."/>
            <person name="Priest M."/>
            <person name="Roberts A."/>
            <person name="Saif S."/>
            <person name="Shea T."/>
            <person name="Sisk P."/>
            <person name="Sykes S."/>
            <person name="Wortman J."/>
            <person name="Nusbaum C."/>
            <person name="Birren B."/>
        </authorList>
    </citation>
    <scope>NUCLEOTIDE SEQUENCE [LARGE SCALE GENOMIC DNA]</scope>
    <source>
        <strain evidence="2 3">P10297</strain>
    </source>
</reference>
<proteinExistence type="predicted"/>
<comment type="caution">
    <text evidence="2">The sequence shown here is derived from an EMBL/GenBank/DDBJ whole genome shotgun (WGS) entry which is preliminary data.</text>
</comment>
<evidence type="ECO:0000313" key="3">
    <source>
        <dbReference type="Proteomes" id="UP000018948"/>
    </source>
</evidence>
<feature type="region of interest" description="Disordered" evidence="1">
    <location>
        <begin position="68"/>
        <end position="108"/>
    </location>
</feature>
<dbReference type="EMBL" id="ANIY01003984">
    <property type="protein sequence ID" value="ETP32350.1"/>
    <property type="molecule type" value="Genomic_DNA"/>
</dbReference>
<evidence type="ECO:0000256" key="1">
    <source>
        <dbReference type="SAM" id="MobiDB-lite"/>
    </source>
</evidence>
<sequence length="136" mass="14947">MSLFSCHSSVEEAFEAKTAQLFSIFGVAGHCHSIGQRPPRHISPVAAPVSKKIKRVYTVSSAKTSSTLHEAGFGEDEELMEADADDHRSRSNKRKKPNDENVEPATRVEECGVVVTALHITTSSISKKRSRVARRD</sequence>
<feature type="compositionally biased region" description="Acidic residues" evidence="1">
    <location>
        <begin position="73"/>
        <end position="84"/>
    </location>
</feature>
<name>W2YBB3_PHYNI</name>
<organism evidence="2 3">
    <name type="scientific">Phytophthora nicotianae P10297</name>
    <dbReference type="NCBI Taxonomy" id="1317064"/>
    <lineage>
        <taxon>Eukaryota</taxon>
        <taxon>Sar</taxon>
        <taxon>Stramenopiles</taxon>
        <taxon>Oomycota</taxon>
        <taxon>Peronosporomycetes</taxon>
        <taxon>Peronosporales</taxon>
        <taxon>Peronosporaceae</taxon>
        <taxon>Phytophthora</taxon>
    </lineage>
</organism>
<accession>W2YBB3</accession>
<gene>
    <name evidence="2" type="ORF">F442_18933</name>
</gene>
<dbReference type="AlphaFoldDB" id="W2YBB3"/>
<evidence type="ECO:0000313" key="2">
    <source>
        <dbReference type="EMBL" id="ETP32350.1"/>
    </source>
</evidence>
<dbReference type="Proteomes" id="UP000018948">
    <property type="component" value="Unassembled WGS sequence"/>
</dbReference>
<protein>
    <submittedName>
        <fullName evidence="2">Uncharacterized protein</fullName>
    </submittedName>
</protein>